<dbReference type="SMART" id="SM00086">
    <property type="entry name" value="PAC"/>
    <property type="match status" value="1"/>
</dbReference>
<evidence type="ECO:0000259" key="5">
    <source>
        <dbReference type="PROSITE" id="PS50887"/>
    </source>
</evidence>
<reference evidence="6 7" key="1">
    <citation type="journal article" date="2015" name="Stand. Genomic Sci.">
        <title>Genomic Encyclopedia of Bacterial and Archaeal Type Strains, Phase III: the genomes of soil and plant-associated and newly described type strains.</title>
        <authorList>
            <person name="Whitman W.B."/>
            <person name="Woyke T."/>
            <person name="Klenk H.P."/>
            <person name="Zhou Y."/>
            <person name="Lilburn T.G."/>
            <person name="Beck B.J."/>
            <person name="De Vos P."/>
            <person name="Vandamme P."/>
            <person name="Eisen J.A."/>
            <person name="Garrity G."/>
            <person name="Hugenholtz P."/>
            <person name="Kyrpides N.C."/>
        </authorList>
    </citation>
    <scope>NUCLEOTIDE SEQUENCE [LARGE SCALE GENOMIC DNA]</scope>
    <source>
        <strain evidence="6 7">CGMCC 1.10116</strain>
    </source>
</reference>
<dbReference type="OrthoDB" id="9805474at2"/>
<dbReference type="Gene3D" id="3.20.20.450">
    <property type="entry name" value="EAL domain"/>
    <property type="match status" value="1"/>
</dbReference>
<dbReference type="Proteomes" id="UP000315711">
    <property type="component" value="Unassembled WGS sequence"/>
</dbReference>
<feature type="transmembrane region" description="Helical" evidence="1">
    <location>
        <begin position="40"/>
        <end position="61"/>
    </location>
</feature>
<dbReference type="PROSITE" id="PS50883">
    <property type="entry name" value="EAL"/>
    <property type="match status" value="1"/>
</dbReference>
<dbReference type="AlphaFoldDB" id="A0A562Q810"/>
<dbReference type="FunFam" id="3.20.20.450:FF:000001">
    <property type="entry name" value="Cyclic di-GMP phosphodiesterase yahA"/>
    <property type="match status" value="1"/>
</dbReference>
<keyword evidence="1" id="KW-1133">Transmembrane helix</keyword>
<evidence type="ECO:0000256" key="1">
    <source>
        <dbReference type="SAM" id="Phobius"/>
    </source>
</evidence>
<dbReference type="InterPro" id="IPR000160">
    <property type="entry name" value="GGDEF_dom"/>
</dbReference>
<dbReference type="SMART" id="SM00052">
    <property type="entry name" value="EAL"/>
    <property type="match status" value="1"/>
</dbReference>
<feature type="domain" description="PAS" evidence="2">
    <location>
        <begin position="70"/>
        <end position="129"/>
    </location>
</feature>
<dbReference type="Gene3D" id="3.30.450.20">
    <property type="entry name" value="PAS domain"/>
    <property type="match status" value="1"/>
</dbReference>
<evidence type="ECO:0000259" key="2">
    <source>
        <dbReference type="PROSITE" id="PS50112"/>
    </source>
</evidence>
<dbReference type="InterPro" id="IPR029787">
    <property type="entry name" value="Nucleotide_cyclase"/>
</dbReference>
<feature type="transmembrane region" description="Helical" evidence="1">
    <location>
        <begin position="12"/>
        <end position="34"/>
    </location>
</feature>
<feature type="domain" description="PAC" evidence="3">
    <location>
        <begin position="147"/>
        <end position="199"/>
    </location>
</feature>
<comment type="caution">
    <text evidence="6">The sequence shown here is derived from an EMBL/GenBank/DDBJ whole genome shotgun (WGS) entry which is preliminary data.</text>
</comment>
<accession>A0A562Q810</accession>
<keyword evidence="1" id="KW-0472">Membrane</keyword>
<dbReference type="PANTHER" id="PTHR44757:SF2">
    <property type="entry name" value="BIOFILM ARCHITECTURE MAINTENANCE PROTEIN MBAA"/>
    <property type="match status" value="1"/>
</dbReference>
<evidence type="ECO:0000313" key="7">
    <source>
        <dbReference type="Proteomes" id="UP000315711"/>
    </source>
</evidence>
<gene>
    <name evidence="6" type="ORF">IQ10_03596</name>
</gene>
<dbReference type="PROSITE" id="PS50887">
    <property type="entry name" value="GGDEF"/>
    <property type="match status" value="1"/>
</dbReference>
<dbReference type="InterPro" id="IPR043128">
    <property type="entry name" value="Rev_trsase/Diguanyl_cyclase"/>
</dbReference>
<dbReference type="InterPro" id="IPR001633">
    <property type="entry name" value="EAL_dom"/>
</dbReference>
<dbReference type="Pfam" id="PF00990">
    <property type="entry name" value="GGDEF"/>
    <property type="match status" value="1"/>
</dbReference>
<dbReference type="CDD" id="cd00130">
    <property type="entry name" value="PAS"/>
    <property type="match status" value="1"/>
</dbReference>
<dbReference type="SUPFAM" id="SSF141868">
    <property type="entry name" value="EAL domain-like"/>
    <property type="match status" value="1"/>
</dbReference>
<evidence type="ECO:0000259" key="3">
    <source>
        <dbReference type="PROSITE" id="PS50113"/>
    </source>
</evidence>
<dbReference type="RefSeq" id="WP_144451762.1">
    <property type="nucleotide sequence ID" value="NZ_VLKZ01000016.1"/>
</dbReference>
<dbReference type="Pfam" id="PF00563">
    <property type="entry name" value="EAL"/>
    <property type="match status" value="1"/>
</dbReference>
<dbReference type="Gene3D" id="3.30.70.270">
    <property type="match status" value="1"/>
</dbReference>
<dbReference type="NCBIfam" id="TIGR00254">
    <property type="entry name" value="GGDEF"/>
    <property type="match status" value="1"/>
</dbReference>
<organism evidence="6 7">
    <name type="scientific">Halalkalibacter nanhaiisediminis</name>
    <dbReference type="NCBI Taxonomy" id="688079"/>
    <lineage>
        <taxon>Bacteria</taxon>
        <taxon>Bacillati</taxon>
        <taxon>Bacillota</taxon>
        <taxon>Bacilli</taxon>
        <taxon>Bacillales</taxon>
        <taxon>Bacillaceae</taxon>
        <taxon>Halalkalibacter</taxon>
    </lineage>
</organism>
<evidence type="ECO:0000259" key="4">
    <source>
        <dbReference type="PROSITE" id="PS50883"/>
    </source>
</evidence>
<dbReference type="EMBL" id="VLKZ01000016">
    <property type="protein sequence ID" value="TWI52901.1"/>
    <property type="molecule type" value="Genomic_DNA"/>
</dbReference>
<dbReference type="SUPFAM" id="SSF55785">
    <property type="entry name" value="PYP-like sensor domain (PAS domain)"/>
    <property type="match status" value="1"/>
</dbReference>
<proteinExistence type="predicted"/>
<dbReference type="PANTHER" id="PTHR44757">
    <property type="entry name" value="DIGUANYLATE CYCLASE DGCP"/>
    <property type="match status" value="1"/>
</dbReference>
<dbReference type="InterPro" id="IPR000014">
    <property type="entry name" value="PAS"/>
</dbReference>
<dbReference type="InterPro" id="IPR013655">
    <property type="entry name" value="PAS_fold_3"/>
</dbReference>
<dbReference type="InterPro" id="IPR035919">
    <property type="entry name" value="EAL_sf"/>
</dbReference>
<sequence length="632" mass="74359">MQRPRYKLSIYHLMMLICFILLLHLLNYYVIPLFGLNLRWFSYLIDFLFISAFIPFSIMFFKRLRERDEFQDQLESLYEEVDAIIWLKDAKTNEMLQISNYVYDLYGYTVEEIIEQPNLWYDVIYLEDRVKGRFEEWQDWIKAKETLTVKYRIIHKDQSVKWVREQVYPIYSPNGELVRLGGMITDITNEEKANKQVRYLVFHDSVTDFANYEGLKYTLAEKVRADQTPAFSLYMIKVSRLNFIREHVGQLLADQVTKLLAERLHSSLFPETYVARVSDSRFAVIDEVNRTKQETVTMFKRLIKRLEEPVHIDQYEFFLTISIGIAKYPEDGRKLGELEKNAHFALDYAKKHRLNYAFFREQMVTKTNEMLRLEADLRKAIERKELLVYYQPKVNVTTNAIVGVEALLRWKHSSGKFIPPNEFIPLAERTGLILSIGDWIIEQACRQMREWIDQEANIPSVSINLSMLQLFQHNLIEKIKSELSKNNLDSHRLELEITETMVIDQTSTTLILEELKKIGVRLSIDDFGTGYSSLDQLRKMPIDTIKIDRSFVRDIMTDKRAEAMISTLINMSKLLELNVVVEGVETAKQVMLLREHGCDTIQGFYFSAAIPAHQMIDKRVEINRKMIQMASS</sequence>
<dbReference type="CDD" id="cd01949">
    <property type="entry name" value="GGDEF"/>
    <property type="match status" value="1"/>
</dbReference>
<dbReference type="InterPro" id="IPR035965">
    <property type="entry name" value="PAS-like_dom_sf"/>
</dbReference>
<keyword evidence="7" id="KW-1185">Reference proteome</keyword>
<dbReference type="SUPFAM" id="SSF55073">
    <property type="entry name" value="Nucleotide cyclase"/>
    <property type="match status" value="1"/>
</dbReference>
<dbReference type="InterPro" id="IPR052155">
    <property type="entry name" value="Biofilm_reg_signaling"/>
</dbReference>
<name>A0A562Q810_9BACI</name>
<keyword evidence="1" id="KW-0812">Transmembrane</keyword>
<feature type="domain" description="EAL" evidence="4">
    <location>
        <begin position="370"/>
        <end position="623"/>
    </location>
</feature>
<dbReference type="InterPro" id="IPR001610">
    <property type="entry name" value="PAC"/>
</dbReference>
<dbReference type="PROSITE" id="PS50112">
    <property type="entry name" value="PAS"/>
    <property type="match status" value="1"/>
</dbReference>
<dbReference type="PROSITE" id="PS50113">
    <property type="entry name" value="PAC"/>
    <property type="match status" value="1"/>
</dbReference>
<evidence type="ECO:0000313" key="6">
    <source>
        <dbReference type="EMBL" id="TWI52901.1"/>
    </source>
</evidence>
<dbReference type="CDD" id="cd01948">
    <property type="entry name" value="EAL"/>
    <property type="match status" value="1"/>
</dbReference>
<dbReference type="InterPro" id="IPR000700">
    <property type="entry name" value="PAS-assoc_C"/>
</dbReference>
<protein>
    <submittedName>
        <fullName evidence="6">Diguanylate cyclase (GGDEF)-like protein</fullName>
    </submittedName>
</protein>
<feature type="domain" description="GGDEF" evidence="5">
    <location>
        <begin position="229"/>
        <end position="362"/>
    </location>
</feature>
<dbReference type="Pfam" id="PF08447">
    <property type="entry name" value="PAS_3"/>
    <property type="match status" value="1"/>
</dbReference>
<dbReference type="SMART" id="SM00267">
    <property type="entry name" value="GGDEF"/>
    <property type="match status" value="1"/>
</dbReference>